<organism evidence="6 7">
    <name type="scientific">Ziziphus jujuba</name>
    <name type="common">Chinese jujube</name>
    <name type="synonym">Ziziphus sativa</name>
    <dbReference type="NCBI Taxonomy" id="326968"/>
    <lineage>
        <taxon>Eukaryota</taxon>
        <taxon>Viridiplantae</taxon>
        <taxon>Streptophyta</taxon>
        <taxon>Embryophyta</taxon>
        <taxon>Tracheophyta</taxon>
        <taxon>Spermatophyta</taxon>
        <taxon>Magnoliopsida</taxon>
        <taxon>eudicotyledons</taxon>
        <taxon>Gunneridae</taxon>
        <taxon>Pentapetalae</taxon>
        <taxon>rosids</taxon>
        <taxon>fabids</taxon>
        <taxon>Rosales</taxon>
        <taxon>Rhamnaceae</taxon>
        <taxon>Paliureae</taxon>
        <taxon>Ziziphus</taxon>
    </lineage>
</organism>
<name>A0ABM3ZYZ6_ZIZJJ</name>
<dbReference type="InterPro" id="IPR003653">
    <property type="entry name" value="Peptidase_C48_C"/>
</dbReference>
<dbReference type="RefSeq" id="XP_060669712.1">
    <property type="nucleotide sequence ID" value="XM_060813729.1"/>
</dbReference>
<accession>A0ABM3ZYZ6</accession>
<reference evidence="7" key="1">
    <citation type="submission" date="2025-08" db="UniProtKB">
        <authorList>
            <consortium name="RefSeq"/>
        </authorList>
    </citation>
    <scope>IDENTIFICATION</scope>
    <source>
        <tissue evidence="7">Seedling</tissue>
    </source>
</reference>
<evidence type="ECO:0000256" key="3">
    <source>
        <dbReference type="ARBA" id="ARBA00022801"/>
    </source>
</evidence>
<sequence length="395" mass="45259">MAALRKMLSSVIDQQKHQAEHHMHSHSPSSSVRPSSPVAPSVGEQAEEFDAPIDGSNGRKEDDDCTTPFEPIVPGGPYVEDSWALVPYWPLHFGWDIGASADSPHHDQSAEIEVEDRKHNVGDTSRFGRVYHQSHHVISPYTDPCKKKVKFNLTRPIDASKERAFDEWYRVASKEATVCTSYMTVGKEFFAELLTDEGWLNSDHIDTILYFIRKRRFDNEKMFTNTCAILDVLFWSSIKGHYPIWRASRSTYSCDATLCNYVRGRSPKPRVSWRICDYVYIPVNNGGAHWLVACVDLKARHIDLYDPNMGNKYVQNRELKNAECLTYMLPYLLRDGGYYGKNPDVSPTLDPFTMTMIKDAPRQDNGYECVVISNNLYCCCFLLWLRVKIHVVGFH</sequence>
<keyword evidence="6" id="KW-1185">Reference proteome</keyword>
<dbReference type="SUPFAM" id="SSF54001">
    <property type="entry name" value="Cysteine proteinases"/>
    <property type="match status" value="1"/>
</dbReference>
<dbReference type="PROSITE" id="PS50600">
    <property type="entry name" value="ULP_PROTEASE"/>
    <property type="match status" value="1"/>
</dbReference>
<evidence type="ECO:0000313" key="7">
    <source>
        <dbReference type="RefSeq" id="XP_060669712.1"/>
    </source>
</evidence>
<protein>
    <submittedName>
        <fullName evidence="7">Uncharacterized protein LOC132800320</fullName>
    </submittedName>
</protein>
<dbReference type="Pfam" id="PF02902">
    <property type="entry name" value="Peptidase_C48"/>
    <property type="match status" value="1"/>
</dbReference>
<feature type="region of interest" description="Disordered" evidence="4">
    <location>
        <begin position="1"/>
        <end position="64"/>
    </location>
</feature>
<evidence type="ECO:0000256" key="4">
    <source>
        <dbReference type="SAM" id="MobiDB-lite"/>
    </source>
</evidence>
<evidence type="ECO:0000313" key="6">
    <source>
        <dbReference type="Proteomes" id="UP001652623"/>
    </source>
</evidence>
<feature type="domain" description="Ubiquitin-like protease family profile" evidence="5">
    <location>
        <begin position="183"/>
        <end position="380"/>
    </location>
</feature>
<gene>
    <name evidence="7" type="primary">LOC132800320</name>
</gene>
<feature type="compositionally biased region" description="Low complexity" evidence="4">
    <location>
        <begin position="26"/>
        <end position="42"/>
    </location>
</feature>
<dbReference type="Proteomes" id="UP001652623">
    <property type="component" value="Chromosome 12"/>
</dbReference>
<proteinExistence type="inferred from homology"/>
<keyword evidence="2" id="KW-0645">Protease</keyword>
<comment type="similarity">
    <text evidence="1">Belongs to the peptidase C48 family.</text>
</comment>
<keyword evidence="3" id="KW-0378">Hydrolase</keyword>
<evidence type="ECO:0000256" key="1">
    <source>
        <dbReference type="ARBA" id="ARBA00005234"/>
    </source>
</evidence>
<evidence type="ECO:0000259" key="5">
    <source>
        <dbReference type="PROSITE" id="PS50600"/>
    </source>
</evidence>
<dbReference type="Gene3D" id="3.40.395.10">
    <property type="entry name" value="Adenoviral Proteinase, Chain A"/>
    <property type="match status" value="1"/>
</dbReference>
<dbReference type="InterPro" id="IPR038765">
    <property type="entry name" value="Papain-like_cys_pep_sf"/>
</dbReference>
<dbReference type="GeneID" id="132800320"/>
<evidence type="ECO:0000256" key="2">
    <source>
        <dbReference type="ARBA" id="ARBA00022670"/>
    </source>
</evidence>